<gene>
    <name evidence="2" type="ORF">METZ01_LOCUS100678</name>
</gene>
<evidence type="ECO:0000256" key="1">
    <source>
        <dbReference type="SAM" id="MobiDB-lite"/>
    </source>
</evidence>
<proteinExistence type="predicted"/>
<organism evidence="2">
    <name type="scientific">marine metagenome</name>
    <dbReference type="NCBI Taxonomy" id="408172"/>
    <lineage>
        <taxon>unclassified sequences</taxon>
        <taxon>metagenomes</taxon>
        <taxon>ecological metagenomes</taxon>
    </lineage>
</organism>
<dbReference type="EMBL" id="UINC01010778">
    <property type="protein sequence ID" value="SVA47824.1"/>
    <property type="molecule type" value="Genomic_DNA"/>
</dbReference>
<protein>
    <submittedName>
        <fullName evidence="2">Uncharacterized protein</fullName>
    </submittedName>
</protein>
<name>A0A381W5N8_9ZZZZ</name>
<feature type="region of interest" description="Disordered" evidence="1">
    <location>
        <begin position="42"/>
        <end position="69"/>
    </location>
</feature>
<reference evidence="2" key="1">
    <citation type="submission" date="2018-05" db="EMBL/GenBank/DDBJ databases">
        <authorList>
            <person name="Lanie J.A."/>
            <person name="Ng W.-L."/>
            <person name="Kazmierczak K.M."/>
            <person name="Andrzejewski T.M."/>
            <person name="Davidsen T.M."/>
            <person name="Wayne K.J."/>
            <person name="Tettelin H."/>
            <person name="Glass J.I."/>
            <person name="Rusch D."/>
            <person name="Podicherti R."/>
            <person name="Tsui H.-C.T."/>
            <person name="Winkler M.E."/>
        </authorList>
    </citation>
    <scope>NUCLEOTIDE SEQUENCE</scope>
</reference>
<dbReference type="AlphaFoldDB" id="A0A381W5N8"/>
<accession>A0A381W5N8</accession>
<sequence length="69" mass="8164">MPEFVCEKCGKREFHENEDTLKITINVHNKFCRGKENQAHSFMHRDDAHLEPMDPERANDEKDVPILNK</sequence>
<evidence type="ECO:0000313" key="2">
    <source>
        <dbReference type="EMBL" id="SVA47824.1"/>
    </source>
</evidence>